<protein>
    <submittedName>
        <fullName evidence="1">Uncharacterized protein</fullName>
    </submittedName>
</protein>
<organism evidence="1 2">
    <name type="scientific">Iris pallida</name>
    <name type="common">Sweet iris</name>
    <dbReference type="NCBI Taxonomy" id="29817"/>
    <lineage>
        <taxon>Eukaryota</taxon>
        <taxon>Viridiplantae</taxon>
        <taxon>Streptophyta</taxon>
        <taxon>Embryophyta</taxon>
        <taxon>Tracheophyta</taxon>
        <taxon>Spermatophyta</taxon>
        <taxon>Magnoliopsida</taxon>
        <taxon>Liliopsida</taxon>
        <taxon>Asparagales</taxon>
        <taxon>Iridaceae</taxon>
        <taxon>Iridoideae</taxon>
        <taxon>Irideae</taxon>
        <taxon>Iris</taxon>
    </lineage>
</organism>
<reference evidence="1" key="2">
    <citation type="submission" date="2023-04" db="EMBL/GenBank/DDBJ databases">
        <authorList>
            <person name="Bruccoleri R.E."/>
            <person name="Oakeley E.J."/>
            <person name="Faust A.-M."/>
            <person name="Dessus-Babus S."/>
            <person name="Altorfer M."/>
            <person name="Burckhardt D."/>
            <person name="Oertli M."/>
            <person name="Naumann U."/>
            <person name="Petersen F."/>
            <person name="Wong J."/>
        </authorList>
    </citation>
    <scope>NUCLEOTIDE SEQUENCE</scope>
    <source>
        <strain evidence="1">GSM-AAB239-AS_SAM_17_03QT</strain>
        <tissue evidence="1">Leaf</tissue>
    </source>
</reference>
<reference evidence="1" key="1">
    <citation type="journal article" date="2023" name="GigaByte">
        <title>Genome assembly of the bearded iris, Iris pallida Lam.</title>
        <authorList>
            <person name="Bruccoleri R.E."/>
            <person name="Oakeley E.J."/>
            <person name="Faust A.M.E."/>
            <person name="Altorfer M."/>
            <person name="Dessus-Babus S."/>
            <person name="Burckhardt D."/>
            <person name="Oertli M."/>
            <person name="Naumann U."/>
            <person name="Petersen F."/>
            <person name="Wong J."/>
        </authorList>
    </citation>
    <scope>NUCLEOTIDE SEQUENCE</scope>
    <source>
        <strain evidence="1">GSM-AAB239-AS_SAM_17_03QT</strain>
    </source>
</reference>
<gene>
    <name evidence="1" type="ORF">M6B38_189460</name>
</gene>
<evidence type="ECO:0000313" key="1">
    <source>
        <dbReference type="EMBL" id="KAJ6803693.1"/>
    </source>
</evidence>
<dbReference type="AlphaFoldDB" id="A0AAX6EI21"/>
<keyword evidence="2" id="KW-1185">Reference proteome</keyword>
<sequence>MGVFSRRGRGRRVGVHRLMPIRVLIVQTK</sequence>
<dbReference type="EMBL" id="JANAVB010036419">
    <property type="protein sequence ID" value="KAJ6803693.1"/>
    <property type="molecule type" value="Genomic_DNA"/>
</dbReference>
<proteinExistence type="predicted"/>
<evidence type="ECO:0000313" key="2">
    <source>
        <dbReference type="Proteomes" id="UP001140949"/>
    </source>
</evidence>
<dbReference type="Proteomes" id="UP001140949">
    <property type="component" value="Unassembled WGS sequence"/>
</dbReference>
<name>A0AAX6EI21_IRIPA</name>
<accession>A0AAX6EI21</accession>
<comment type="caution">
    <text evidence="1">The sequence shown here is derived from an EMBL/GenBank/DDBJ whole genome shotgun (WGS) entry which is preliminary data.</text>
</comment>